<evidence type="ECO:0000256" key="3">
    <source>
        <dbReference type="ARBA" id="ARBA00023098"/>
    </source>
</evidence>
<dbReference type="GO" id="GO:0008770">
    <property type="term" value="F:[acyl-carrier-protein] phosphodiesterase activity"/>
    <property type="evidence" value="ECO:0007669"/>
    <property type="project" value="InterPro"/>
</dbReference>
<evidence type="ECO:0000313" key="5">
    <source>
        <dbReference type="Proteomes" id="UP000076925"/>
    </source>
</evidence>
<reference evidence="4 5" key="1">
    <citation type="journal article" date="2013" name="Genome Biol. Evol.">
        <title>Genomes of Stigonematalean cyanobacteria (subsection V) and the evolution of oxygenic photosynthesis from prokaryotes to plastids.</title>
        <authorList>
            <person name="Dagan T."/>
            <person name="Roettger M."/>
            <person name="Stucken K."/>
            <person name="Landan G."/>
            <person name="Koch R."/>
            <person name="Major P."/>
            <person name="Gould S.B."/>
            <person name="Goremykin V.V."/>
            <person name="Rippka R."/>
            <person name="Tandeau de Marsac N."/>
            <person name="Gugger M."/>
            <person name="Lockhart P.J."/>
            <person name="Allen J.F."/>
            <person name="Brune I."/>
            <person name="Maus I."/>
            <person name="Puhler A."/>
            <person name="Martin W.F."/>
        </authorList>
    </citation>
    <scope>NUCLEOTIDE SEQUENCE [LARGE SCALE GENOMIC DNA]</scope>
    <source>
        <strain evidence="4 5">PCC 7110</strain>
    </source>
</reference>
<dbReference type="GO" id="GO:0006633">
    <property type="term" value="P:fatty acid biosynthetic process"/>
    <property type="evidence" value="ECO:0007669"/>
    <property type="project" value="InterPro"/>
</dbReference>
<protein>
    <submittedName>
        <fullName evidence="4">ACP phosphodiesterase</fullName>
    </submittedName>
</protein>
<name>A0A139WRW0_9CYAN</name>
<dbReference type="OrthoDB" id="8442777at2"/>
<dbReference type="AlphaFoldDB" id="A0A139WRW0"/>
<dbReference type="RefSeq" id="WP_017745514.1">
    <property type="nucleotide sequence ID" value="NZ_KQ976354.1"/>
</dbReference>
<dbReference type="PIRSF" id="PIRSF011489">
    <property type="entry name" value="DUF479"/>
    <property type="match status" value="1"/>
</dbReference>
<keyword evidence="2" id="KW-0378">Hydrolase</keyword>
<gene>
    <name evidence="4" type="ORF">WA1_08405</name>
</gene>
<keyword evidence="3" id="KW-0443">Lipid metabolism</keyword>
<comment type="caution">
    <text evidence="4">The sequence shown here is derived from an EMBL/GenBank/DDBJ whole genome shotgun (WGS) entry which is preliminary data.</text>
</comment>
<keyword evidence="5" id="KW-1185">Reference proteome</keyword>
<dbReference type="PANTHER" id="PTHR38764">
    <property type="entry name" value="ACYL CARRIER PROTEIN PHOSPHODIESTERASE"/>
    <property type="match status" value="1"/>
</dbReference>
<dbReference type="InterPro" id="IPR007431">
    <property type="entry name" value="ACP_PD"/>
</dbReference>
<dbReference type="Pfam" id="PF04336">
    <property type="entry name" value="ACP_PD"/>
    <property type="match status" value="1"/>
</dbReference>
<keyword evidence="1" id="KW-0444">Lipid biosynthesis</keyword>
<evidence type="ECO:0000256" key="1">
    <source>
        <dbReference type="ARBA" id="ARBA00022516"/>
    </source>
</evidence>
<dbReference type="PANTHER" id="PTHR38764:SF1">
    <property type="entry name" value="ACYL CARRIER PROTEIN PHOSPHODIESTERASE"/>
    <property type="match status" value="1"/>
</dbReference>
<evidence type="ECO:0000313" key="4">
    <source>
        <dbReference type="EMBL" id="KYC35171.1"/>
    </source>
</evidence>
<dbReference type="STRING" id="128403.WA1_08405"/>
<proteinExistence type="predicted"/>
<sequence length="197" mass="22944">MNWLAHLFLSEKNVESRLGNLLADLVKGSARQDLNFGIQRGMECHKVVDTFTDCHVIVRCSKGRISQRYKRFAGILVDIFYDYFLAKNWSVYSNIPLDEFTTQIYESFQAYPGQIPTPVREILNRMAAEDWLGSYRNLAGVEKTIRRISHRLSMRLSKPFSLNLAVSELITHESELENDFREFFPELLAHTQNWHLA</sequence>
<evidence type="ECO:0000256" key="2">
    <source>
        <dbReference type="ARBA" id="ARBA00022801"/>
    </source>
</evidence>
<accession>A0A139WRW0</accession>
<dbReference type="Proteomes" id="UP000076925">
    <property type="component" value="Unassembled WGS sequence"/>
</dbReference>
<dbReference type="EMBL" id="ANNX02000052">
    <property type="protein sequence ID" value="KYC35171.1"/>
    <property type="molecule type" value="Genomic_DNA"/>
</dbReference>
<organism evidence="4 5">
    <name type="scientific">Scytonema hofmannii PCC 7110</name>
    <dbReference type="NCBI Taxonomy" id="128403"/>
    <lineage>
        <taxon>Bacteria</taxon>
        <taxon>Bacillati</taxon>
        <taxon>Cyanobacteriota</taxon>
        <taxon>Cyanophyceae</taxon>
        <taxon>Nostocales</taxon>
        <taxon>Scytonemataceae</taxon>
        <taxon>Scytonema</taxon>
    </lineage>
</organism>